<dbReference type="Proteomes" id="UP001370490">
    <property type="component" value="Unassembled WGS sequence"/>
</dbReference>
<dbReference type="AlphaFoldDB" id="A0AAN8ZCS1"/>
<reference evidence="1 2" key="1">
    <citation type="submission" date="2023-12" db="EMBL/GenBank/DDBJ databases">
        <title>A high-quality genome assembly for Dillenia turbinata (Dilleniales).</title>
        <authorList>
            <person name="Chanderbali A."/>
        </authorList>
    </citation>
    <scope>NUCLEOTIDE SEQUENCE [LARGE SCALE GENOMIC DNA]</scope>
    <source>
        <strain evidence="1">LSX21</strain>
        <tissue evidence="1">Leaf</tissue>
    </source>
</reference>
<organism evidence="1 2">
    <name type="scientific">Dillenia turbinata</name>
    <dbReference type="NCBI Taxonomy" id="194707"/>
    <lineage>
        <taxon>Eukaryota</taxon>
        <taxon>Viridiplantae</taxon>
        <taxon>Streptophyta</taxon>
        <taxon>Embryophyta</taxon>
        <taxon>Tracheophyta</taxon>
        <taxon>Spermatophyta</taxon>
        <taxon>Magnoliopsida</taxon>
        <taxon>eudicotyledons</taxon>
        <taxon>Gunneridae</taxon>
        <taxon>Pentapetalae</taxon>
        <taxon>Dilleniales</taxon>
        <taxon>Dilleniaceae</taxon>
        <taxon>Dillenia</taxon>
    </lineage>
</organism>
<dbReference type="InterPro" id="IPR011989">
    <property type="entry name" value="ARM-like"/>
</dbReference>
<dbReference type="EMBL" id="JBAMMX010000013">
    <property type="protein sequence ID" value="KAK6928908.1"/>
    <property type="molecule type" value="Genomic_DNA"/>
</dbReference>
<dbReference type="Pfam" id="PF08569">
    <property type="entry name" value="Mo25"/>
    <property type="match status" value="1"/>
</dbReference>
<sequence length="74" mass="8669">MIMGLLRLHGLLFQQALEMFIHESVVAEFLVDNHEWLFKEVNSRFLKSRNFVNKLFGLQLLEKMLGDSTVVEFA</sequence>
<comment type="caution">
    <text evidence="1">The sequence shown here is derived from an EMBL/GenBank/DDBJ whole genome shotgun (WGS) entry which is preliminary data.</text>
</comment>
<dbReference type="Gene3D" id="1.25.10.10">
    <property type="entry name" value="Leucine-rich Repeat Variant"/>
    <property type="match status" value="1"/>
</dbReference>
<keyword evidence="2" id="KW-1185">Reference proteome</keyword>
<evidence type="ECO:0000313" key="2">
    <source>
        <dbReference type="Proteomes" id="UP001370490"/>
    </source>
</evidence>
<dbReference type="InterPro" id="IPR013878">
    <property type="entry name" value="Mo25"/>
</dbReference>
<gene>
    <name evidence="1" type="ORF">RJ641_005113</name>
</gene>
<evidence type="ECO:0000313" key="1">
    <source>
        <dbReference type="EMBL" id="KAK6928908.1"/>
    </source>
</evidence>
<accession>A0AAN8ZCS1</accession>
<proteinExistence type="predicted"/>
<name>A0AAN8ZCS1_9MAGN</name>
<protein>
    <submittedName>
        <fullName evidence="1">Mo25-like</fullName>
    </submittedName>
</protein>